<evidence type="ECO:0000313" key="5">
    <source>
        <dbReference type="EMBL" id="GAF68559.1"/>
    </source>
</evidence>
<dbReference type="InterPro" id="IPR003439">
    <property type="entry name" value="ABC_transporter-like_ATP-bd"/>
</dbReference>
<organism evidence="5">
    <name type="scientific">marine sediment metagenome</name>
    <dbReference type="NCBI Taxonomy" id="412755"/>
    <lineage>
        <taxon>unclassified sequences</taxon>
        <taxon>metagenomes</taxon>
        <taxon>ecological metagenomes</taxon>
    </lineage>
</organism>
<protein>
    <recommendedName>
        <fullName evidence="4">ABC transporter domain-containing protein</fullName>
    </recommendedName>
</protein>
<gene>
    <name evidence="5" type="ORF">S01H1_17010</name>
</gene>
<keyword evidence="2" id="KW-0547">Nucleotide-binding</keyword>
<dbReference type="InterPro" id="IPR051120">
    <property type="entry name" value="ABC_AA/LPS_Transport"/>
</dbReference>
<evidence type="ECO:0000256" key="2">
    <source>
        <dbReference type="ARBA" id="ARBA00022741"/>
    </source>
</evidence>
<dbReference type="Pfam" id="PF00005">
    <property type="entry name" value="ABC_tran"/>
    <property type="match status" value="1"/>
</dbReference>
<dbReference type="GO" id="GO:1903806">
    <property type="term" value="P:L-isoleucine import across plasma membrane"/>
    <property type="evidence" value="ECO:0007669"/>
    <property type="project" value="TreeGrafter"/>
</dbReference>
<dbReference type="InterPro" id="IPR027417">
    <property type="entry name" value="P-loop_NTPase"/>
</dbReference>
<dbReference type="SUPFAM" id="SSF52540">
    <property type="entry name" value="P-loop containing nucleoside triphosphate hydrolases"/>
    <property type="match status" value="1"/>
</dbReference>
<name>X0RI99_9ZZZZ</name>
<dbReference type="InterPro" id="IPR003593">
    <property type="entry name" value="AAA+_ATPase"/>
</dbReference>
<evidence type="ECO:0000256" key="3">
    <source>
        <dbReference type="ARBA" id="ARBA00022840"/>
    </source>
</evidence>
<dbReference type="GO" id="GO:0015808">
    <property type="term" value="P:L-alanine transport"/>
    <property type="evidence" value="ECO:0007669"/>
    <property type="project" value="TreeGrafter"/>
</dbReference>
<reference evidence="5" key="1">
    <citation type="journal article" date="2014" name="Front. Microbiol.">
        <title>High frequency of phylogenetically diverse reductive dehalogenase-homologous genes in deep subseafloor sedimentary metagenomes.</title>
        <authorList>
            <person name="Kawai M."/>
            <person name="Futagami T."/>
            <person name="Toyoda A."/>
            <person name="Takaki Y."/>
            <person name="Nishi S."/>
            <person name="Hori S."/>
            <person name="Arai W."/>
            <person name="Tsubouchi T."/>
            <person name="Morono Y."/>
            <person name="Uchiyama I."/>
            <person name="Ito T."/>
            <person name="Fujiyama A."/>
            <person name="Inagaki F."/>
            <person name="Takami H."/>
        </authorList>
    </citation>
    <scope>NUCLEOTIDE SEQUENCE</scope>
    <source>
        <strain evidence="5">Expedition CK06-06</strain>
    </source>
</reference>
<dbReference type="InterPro" id="IPR032823">
    <property type="entry name" value="BCA_ABC_TP_C"/>
</dbReference>
<dbReference type="SMART" id="SM00382">
    <property type="entry name" value="AAA"/>
    <property type="match status" value="1"/>
</dbReference>
<dbReference type="Pfam" id="PF12399">
    <property type="entry name" value="BCA_ABC_TP_C"/>
    <property type="match status" value="1"/>
</dbReference>
<comment type="caution">
    <text evidence="5">The sequence shown here is derived from an EMBL/GenBank/DDBJ whole genome shotgun (WGS) entry which is preliminary data.</text>
</comment>
<dbReference type="GO" id="GO:0015192">
    <property type="term" value="F:L-phenylalanine transmembrane transporter activity"/>
    <property type="evidence" value="ECO:0007669"/>
    <property type="project" value="TreeGrafter"/>
</dbReference>
<dbReference type="AlphaFoldDB" id="X0RI99"/>
<evidence type="ECO:0000259" key="4">
    <source>
        <dbReference type="PROSITE" id="PS50893"/>
    </source>
</evidence>
<dbReference type="GO" id="GO:0005886">
    <property type="term" value="C:plasma membrane"/>
    <property type="evidence" value="ECO:0007669"/>
    <property type="project" value="TreeGrafter"/>
</dbReference>
<dbReference type="EMBL" id="BARS01008983">
    <property type="protein sequence ID" value="GAF68559.1"/>
    <property type="molecule type" value="Genomic_DNA"/>
</dbReference>
<sequence length="261" mass="28216">MAILEIDNVTKNFGGLIALKNVSIALSRGEIRSLIGPNGAGKTTLFNVVTGTLKPDSGKISYKDKDLLSVAPSKIVTLGIGRTFQAVELFSDMTLLENVLVGCHTLIKAGPVSAALRLKSFTGGEKFAREKSLKLLRLVGLEKYQGGLAASLPHGQRRLLELARALVVDPELLLLDEPVSGLNTAETSELMVVIKRLRDEKGTTIFLIEHDMRVVMEISDSISVLNYGVKIAEGQPDEIKNDPRVIEAYLGSEDYASSQGQ</sequence>
<dbReference type="GO" id="GO:0042941">
    <property type="term" value="P:D-alanine transmembrane transport"/>
    <property type="evidence" value="ECO:0007669"/>
    <property type="project" value="TreeGrafter"/>
</dbReference>
<evidence type="ECO:0000256" key="1">
    <source>
        <dbReference type="ARBA" id="ARBA00022448"/>
    </source>
</evidence>
<dbReference type="CDD" id="cd03219">
    <property type="entry name" value="ABC_Mj1267_LivG_branched"/>
    <property type="match status" value="1"/>
</dbReference>
<accession>X0RI99</accession>
<dbReference type="FunFam" id="3.40.50.300:FF:000421">
    <property type="entry name" value="Branched-chain amino acid ABC transporter ATP-binding protein"/>
    <property type="match status" value="1"/>
</dbReference>
<dbReference type="GO" id="GO:0016887">
    <property type="term" value="F:ATP hydrolysis activity"/>
    <property type="evidence" value="ECO:0007669"/>
    <property type="project" value="InterPro"/>
</dbReference>
<dbReference type="GO" id="GO:1903805">
    <property type="term" value="P:L-valine import across plasma membrane"/>
    <property type="evidence" value="ECO:0007669"/>
    <property type="project" value="TreeGrafter"/>
</dbReference>
<dbReference type="GO" id="GO:0005524">
    <property type="term" value="F:ATP binding"/>
    <property type="evidence" value="ECO:0007669"/>
    <property type="project" value="UniProtKB-KW"/>
</dbReference>
<proteinExistence type="predicted"/>
<dbReference type="PANTHER" id="PTHR45772">
    <property type="entry name" value="CONSERVED COMPONENT OF ABC TRANSPORTER FOR NATURAL AMINO ACIDS-RELATED"/>
    <property type="match status" value="1"/>
</dbReference>
<feature type="domain" description="ABC transporter" evidence="4">
    <location>
        <begin position="4"/>
        <end position="252"/>
    </location>
</feature>
<dbReference type="PANTHER" id="PTHR45772:SF7">
    <property type="entry name" value="AMINO ACID ABC TRANSPORTER ATP-BINDING PROTEIN"/>
    <property type="match status" value="1"/>
</dbReference>
<dbReference type="Gene3D" id="3.40.50.300">
    <property type="entry name" value="P-loop containing nucleotide triphosphate hydrolases"/>
    <property type="match status" value="1"/>
</dbReference>
<keyword evidence="1" id="KW-0813">Transport</keyword>
<keyword evidence="3" id="KW-0067">ATP-binding</keyword>
<dbReference type="GO" id="GO:0005304">
    <property type="term" value="F:L-valine transmembrane transporter activity"/>
    <property type="evidence" value="ECO:0007669"/>
    <property type="project" value="TreeGrafter"/>
</dbReference>
<dbReference type="GO" id="GO:0015188">
    <property type="term" value="F:L-isoleucine transmembrane transporter activity"/>
    <property type="evidence" value="ECO:0007669"/>
    <property type="project" value="TreeGrafter"/>
</dbReference>
<dbReference type="PROSITE" id="PS50893">
    <property type="entry name" value="ABC_TRANSPORTER_2"/>
    <property type="match status" value="1"/>
</dbReference>